<dbReference type="STRING" id="1123037.GCA_000425305_02528"/>
<dbReference type="AlphaFoldDB" id="A0A5C7B8J1"/>
<evidence type="ECO:0000256" key="2">
    <source>
        <dbReference type="ARBA" id="ARBA00023125"/>
    </source>
</evidence>
<accession>A0A5C7B8J1</accession>
<dbReference type="NCBIfam" id="NF033788">
    <property type="entry name" value="HTH_metalloreg"/>
    <property type="match status" value="1"/>
</dbReference>
<dbReference type="Gene3D" id="1.10.10.10">
    <property type="entry name" value="Winged helix-like DNA-binding domain superfamily/Winged helix DNA-binding domain"/>
    <property type="match status" value="1"/>
</dbReference>
<feature type="domain" description="HTH arsR-type" evidence="4">
    <location>
        <begin position="8"/>
        <end position="103"/>
    </location>
</feature>
<evidence type="ECO:0000256" key="3">
    <source>
        <dbReference type="ARBA" id="ARBA00023163"/>
    </source>
</evidence>
<dbReference type="PROSITE" id="PS50987">
    <property type="entry name" value="HTH_ARSR_2"/>
    <property type="match status" value="1"/>
</dbReference>
<dbReference type="InterPro" id="IPR036388">
    <property type="entry name" value="WH-like_DNA-bd_sf"/>
</dbReference>
<dbReference type="CDD" id="cd00090">
    <property type="entry name" value="HTH_ARSR"/>
    <property type="match status" value="1"/>
</dbReference>
<dbReference type="PRINTS" id="PR00778">
    <property type="entry name" value="HTHARSR"/>
</dbReference>
<dbReference type="GO" id="GO:0003700">
    <property type="term" value="F:DNA-binding transcription factor activity"/>
    <property type="evidence" value="ECO:0007669"/>
    <property type="project" value="InterPro"/>
</dbReference>
<dbReference type="SUPFAM" id="SSF46785">
    <property type="entry name" value="Winged helix' DNA-binding domain"/>
    <property type="match status" value="1"/>
</dbReference>
<dbReference type="PANTHER" id="PTHR33154:SF15">
    <property type="entry name" value="REGULATORY PROTEIN ARSR"/>
    <property type="match status" value="1"/>
</dbReference>
<dbReference type="Proteomes" id="UP000321938">
    <property type="component" value="Unassembled WGS sequence"/>
</dbReference>
<reference evidence="5 6" key="1">
    <citation type="submission" date="2019-08" db="EMBL/GenBank/DDBJ databases">
        <title>Genome of Psychroserpens burtonensis ACAM 167.</title>
        <authorList>
            <person name="Bowman J.P."/>
        </authorList>
    </citation>
    <scope>NUCLEOTIDE SEQUENCE [LARGE SCALE GENOMIC DNA]</scope>
    <source>
        <strain evidence="5 6">ACAM 167</strain>
    </source>
</reference>
<dbReference type="EMBL" id="VOSB01000019">
    <property type="protein sequence ID" value="TXE16257.1"/>
    <property type="molecule type" value="Genomic_DNA"/>
</dbReference>
<sequence length="107" mass="12047">MGATKRFIYNQSINEIANIAKVFAHPARVAILKYISEQEGCINNDLVDEIGLSQATISQHLSVIGDAGLLKGRFEGKKKCYCINIERFEEFQILLNSFFIKTKTNCC</sequence>
<evidence type="ECO:0000259" key="4">
    <source>
        <dbReference type="PROSITE" id="PS50987"/>
    </source>
</evidence>
<dbReference type="RefSeq" id="WP_028872300.1">
    <property type="nucleotide sequence ID" value="NZ_VOSB01000019.1"/>
</dbReference>
<protein>
    <submittedName>
        <fullName evidence="5">Winged helix-turn-helix transcriptional regulator</fullName>
    </submittedName>
</protein>
<dbReference type="GO" id="GO:0003677">
    <property type="term" value="F:DNA binding"/>
    <property type="evidence" value="ECO:0007669"/>
    <property type="project" value="UniProtKB-KW"/>
</dbReference>
<dbReference type="InterPro" id="IPR036390">
    <property type="entry name" value="WH_DNA-bd_sf"/>
</dbReference>
<keyword evidence="1" id="KW-0805">Transcription regulation</keyword>
<dbReference type="InterPro" id="IPR011991">
    <property type="entry name" value="ArsR-like_HTH"/>
</dbReference>
<keyword evidence="3" id="KW-0804">Transcription</keyword>
<dbReference type="InterPro" id="IPR051081">
    <property type="entry name" value="HTH_MetalResp_TranReg"/>
</dbReference>
<dbReference type="OrthoDB" id="9800049at2"/>
<evidence type="ECO:0000256" key="1">
    <source>
        <dbReference type="ARBA" id="ARBA00023015"/>
    </source>
</evidence>
<organism evidence="5 6">
    <name type="scientific">Psychroserpens burtonensis</name>
    <dbReference type="NCBI Taxonomy" id="49278"/>
    <lineage>
        <taxon>Bacteria</taxon>
        <taxon>Pseudomonadati</taxon>
        <taxon>Bacteroidota</taxon>
        <taxon>Flavobacteriia</taxon>
        <taxon>Flavobacteriales</taxon>
        <taxon>Flavobacteriaceae</taxon>
        <taxon>Psychroserpens</taxon>
    </lineage>
</organism>
<gene>
    <name evidence="5" type="ORF">ES692_13075</name>
</gene>
<dbReference type="InterPro" id="IPR001845">
    <property type="entry name" value="HTH_ArsR_DNA-bd_dom"/>
</dbReference>
<evidence type="ECO:0000313" key="5">
    <source>
        <dbReference type="EMBL" id="TXE16257.1"/>
    </source>
</evidence>
<dbReference type="Pfam" id="PF01022">
    <property type="entry name" value="HTH_5"/>
    <property type="match status" value="1"/>
</dbReference>
<keyword evidence="2" id="KW-0238">DNA-binding</keyword>
<dbReference type="PANTHER" id="PTHR33154">
    <property type="entry name" value="TRANSCRIPTIONAL REGULATOR, ARSR FAMILY"/>
    <property type="match status" value="1"/>
</dbReference>
<keyword evidence="6" id="KW-1185">Reference proteome</keyword>
<dbReference type="SMART" id="SM00418">
    <property type="entry name" value="HTH_ARSR"/>
    <property type="match status" value="1"/>
</dbReference>
<comment type="caution">
    <text evidence="5">The sequence shown here is derived from an EMBL/GenBank/DDBJ whole genome shotgun (WGS) entry which is preliminary data.</text>
</comment>
<evidence type="ECO:0000313" key="6">
    <source>
        <dbReference type="Proteomes" id="UP000321938"/>
    </source>
</evidence>
<name>A0A5C7B8J1_9FLAO</name>
<proteinExistence type="predicted"/>